<reference evidence="4" key="1">
    <citation type="submission" date="2015-07" db="EMBL/GenBank/DDBJ databases">
        <title>Whole genome sequence of an Ensifer adhaerens strain isolated from a cave pool in the Wind Cave National Park.</title>
        <authorList>
            <person name="Eng W.W.H."/>
            <person name="Gan H.M."/>
            <person name="Barton H.A."/>
            <person name="Savka M.A."/>
        </authorList>
    </citation>
    <scope>NUCLEOTIDE SEQUENCE [LARGE SCALE GENOMIC DNA]</scope>
    <source>
        <strain evidence="4">SD006</strain>
    </source>
</reference>
<dbReference type="EMBL" id="LGAP01000010">
    <property type="protein sequence ID" value="KOF17638.1"/>
    <property type="molecule type" value="Genomic_DNA"/>
</dbReference>
<dbReference type="RefSeq" id="WP_053249912.1">
    <property type="nucleotide sequence ID" value="NZ_LGAP01000010.1"/>
</dbReference>
<evidence type="ECO:0000256" key="2">
    <source>
        <dbReference type="ARBA" id="ARBA00022649"/>
    </source>
</evidence>
<gene>
    <name evidence="3" type="ORF">AC244_16525</name>
</gene>
<accession>A0A0L8BSU0</accession>
<dbReference type="PANTHER" id="PTHR33755">
    <property type="entry name" value="TOXIN PARE1-RELATED"/>
    <property type="match status" value="1"/>
</dbReference>
<dbReference type="PATRIC" id="fig|106592.7.peg.1059"/>
<dbReference type="AlphaFoldDB" id="A0A0L8BSU0"/>
<dbReference type="OrthoDB" id="276174at2"/>
<evidence type="ECO:0000256" key="1">
    <source>
        <dbReference type="ARBA" id="ARBA00006226"/>
    </source>
</evidence>
<dbReference type="Gene3D" id="3.30.2310.20">
    <property type="entry name" value="RelE-like"/>
    <property type="match status" value="1"/>
</dbReference>
<proteinExistence type="inferred from homology"/>
<comment type="similarity">
    <text evidence="1">Belongs to the RelE toxin family.</text>
</comment>
<sequence>MSKKPIIPRELARSDAEAAVDHYVREAGTEVALGFIDALQAAYDLIASHPQSGSLRYSYELGLPDLRSVYLKRYPYLVFYREQADYIDLWRVLHAKRDIPQWMQGPDSH</sequence>
<organism evidence="3 4">
    <name type="scientific">Ensifer adhaerens</name>
    <name type="common">Sinorhizobium morelense</name>
    <dbReference type="NCBI Taxonomy" id="106592"/>
    <lineage>
        <taxon>Bacteria</taxon>
        <taxon>Pseudomonadati</taxon>
        <taxon>Pseudomonadota</taxon>
        <taxon>Alphaproteobacteria</taxon>
        <taxon>Hyphomicrobiales</taxon>
        <taxon>Rhizobiaceae</taxon>
        <taxon>Sinorhizobium/Ensifer group</taxon>
        <taxon>Ensifer</taxon>
    </lineage>
</organism>
<keyword evidence="2" id="KW-1277">Toxin-antitoxin system</keyword>
<comment type="caution">
    <text evidence="3">The sequence shown here is derived from an EMBL/GenBank/DDBJ whole genome shotgun (WGS) entry which is preliminary data.</text>
</comment>
<dbReference type="Proteomes" id="UP000037425">
    <property type="component" value="Unassembled WGS sequence"/>
</dbReference>
<protein>
    <submittedName>
        <fullName evidence="3">Plasmid stabilization protein</fullName>
    </submittedName>
</protein>
<dbReference type="PANTHER" id="PTHR33755:SF8">
    <property type="entry name" value="TOXIN PARE2"/>
    <property type="match status" value="1"/>
</dbReference>
<dbReference type="InterPro" id="IPR051803">
    <property type="entry name" value="TA_system_RelE-like_toxin"/>
</dbReference>
<dbReference type="InterPro" id="IPR035093">
    <property type="entry name" value="RelE/ParE_toxin_dom_sf"/>
</dbReference>
<evidence type="ECO:0000313" key="3">
    <source>
        <dbReference type="EMBL" id="KOF17638.1"/>
    </source>
</evidence>
<dbReference type="Pfam" id="PF05016">
    <property type="entry name" value="ParE_toxin"/>
    <property type="match status" value="1"/>
</dbReference>
<name>A0A0L8BSU0_ENSAD</name>
<dbReference type="InterPro" id="IPR007712">
    <property type="entry name" value="RelE/ParE_toxin"/>
</dbReference>
<evidence type="ECO:0000313" key="4">
    <source>
        <dbReference type="Proteomes" id="UP000037425"/>
    </source>
</evidence>